<dbReference type="OrthoDB" id="9802919at2"/>
<dbReference type="InterPro" id="IPR000223">
    <property type="entry name" value="Pept_S26A_signal_pept_1"/>
</dbReference>
<comment type="catalytic activity">
    <reaction evidence="1 7">
        <text>Cleavage of hydrophobic, N-terminal signal or leader sequences from secreted and periplasmic proteins.</text>
        <dbReference type="EC" id="3.4.21.89"/>
    </reaction>
</comment>
<feature type="domain" description="Peptidase S26" evidence="8">
    <location>
        <begin position="8"/>
        <end position="164"/>
    </location>
</feature>
<dbReference type="CDD" id="cd06530">
    <property type="entry name" value="S26_SPase_I"/>
    <property type="match status" value="1"/>
</dbReference>
<dbReference type="InterPro" id="IPR019533">
    <property type="entry name" value="Peptidase_S26"/>
</dbReference>
<evidence type="ECO:0000259" key="8">
    <source>
        <dbReference type="Pfam" id="PF10502"/>
    </source>
</evidence>
<name>A0A7G6E8U5_THEFR</name>
<feature type="active site" evidence="6">
    <location>
        <position position="39"/>
    </location>
</feature>
<dbReference type="GO" id="GO:0009003">
    <property type="term" value="F:signal peptidase activity"/>
    <property type="evidence" value="ECO:0007669"/>
    <property type="project" value="UniProtKB-EC"/>
</dbReference>
<dbReference type="PANTHER" id="PTHR43390:SF1">
    <property type="entry name" value="CHLOROPLAST PROCESSING PEPTIDASE"/>
    <property type="match status" value="1"/>
</dbReference>
<gene>
    <name evidence="9" type="primary">lepB</name>
    <name evidence="9" type="ORF">BR63_17685</name>
</gene>
<dbReference type="SUPFAM" id="SSF51306">
    <property type="entry name" value="LexA/Signal peptidase"/>
    <property type="match status" value="1"/>
</dbReference>
<evidence type="ECO:0000256" key="5">
    <source>
        <dbReference type="ARBA" id="ARBA00022801"/>
    </source>
</evidence>
<feature type="active site" evidence="6">
    <location>
        <position position="84"/>
    </location>
</feature>
<dbReference type="GO" id="GO:0005886">
    <property type="term" value="C:plasma membrane"/>
    <property type="evidence" value="ECO:0007669"/>
    <property type="project" value="UniProtKB-SubCell"/>
</dbReference>
<dbReference type="Proteomes" id="UP000515847">
    <property type="component" value="Chromosome"/>
</dbReference>
<dbReference type="InterPro" id="IPR019758">
    <property type="entry name" value="Pept_S26A_signal_pept_1_CS"/>
</dbReference>
<keyword evidence="10" id="KW-1185">Reference proteome</keyword>
<evidence type="ECO:0000256" key="3">
    <source>
        <dbReference type="ARBA" id="ARBA00009370"/>
    </source>
</evidence>
<dbReference type="InterPro" id="IPR019757">
    <property type="entry name" value="Pept_S26A_signal_pept_1_Lys-AS"/>
</dbReference>
<reference evidence="9 10" key="1">
    <citation type="journal article" date="2019" name="Front. Microbiol.">
        <title>Thermoanaerosceptrum fracticalcis gen. nov. sp. nov., a Novel Fumarate-Fermenting Microorganism From a Deep Fractured Carbonate Aquifer of the US Great Basin.</title>
        <authorList>
            <person name="Hamilton-Brehm S.D."/>
            <person name="Stewart L.E."/>
            <person name="Zavarin M."/>
            <person name="Caldwell M."/>
            <person name="Lawson P.A."/>
            <person name="Onstott T.C."/>
            <person name="Grzymski J."/>
            <person name="Neveux I."/>
            <person name="Lollar B.S."/>
            <person name="Russell C.E."/>
            <person name="Moser D.P."/>
        </authorList>
    </citation>
    <scope>NUCLEOTIDE SEQUENCE [LARGE SCALE GENOMIC DNA]</scope>
    <source>
        <strain evidence="9 10">DRI-13</strain>
    </source>
</reference>
<comment type="similarity">
    <text evidence="3 7">Belongs to the peptidase S26 family.</text>
</comment>
<dbReference type="EMBL" id="CP045798">
    <property type="protein sequence ID" value="QNB48499.1"/>
    <property type="molecule type" value="Genomic_DNA"/>
</dbReference>
<dbReference type="PROSITE" id="PS00761">
    <property type="entry name" value="SPASE_I_3"/>
    <property type="match status" value="1"/>
</dbReference>
<keyword evidence="5 7" id="KW-0378">Hydrolase</keyword>
<dbReference type="InterPro" id="IPR036286">
    <property type="entry name" value="LexA/Signal_pep-like_sf"/>
</dbReference>
<feature type="transmembrane region" description="Helical" evidence="7">
    <location>
        <begin position="12"/>
        <end position="29"/>
    </location>
</feature>
<evidence type="ECO:0000256" key="6">
    <source>
        <dbReference type="PIRSR" id="PIRSR600223-1"/>
    </source>
</evidence>
<evidence type="ECO:0000313" key="9">
    <source>
        <dbReference type="EMBL" id="QNB48499.1"/>
    </source>
</evidence>
<dbReference type="PANTHER" id="PTHR43390">
    <property type="entry name" value="SIGNAL PEPTIDASE I"/>
    <property type="match status" value="1"/>
</dbReference>
<dbReference type="EC" id="3.4.21.89" evidence="4 7"/>
<keyword evidence="7" id="KW-0812">Transmembrane</keyword>
<dbReference type="KEGG" id="tfr:BR63_17685"/>
<sequence>MNTLSKEIKEWIMTILLAVVLVLIIRTFVMDSRIVPTTSMVPTIMPQDRLFVEKITYRFSGLHRGEVIVFKPPAQSGLKEDLIKRLIGLPGDTIEVKNGKLYVNDVAQNEPYLAEPIQYSLKKVTVPESKLFVLGDNRNRSYDSHEWGFVDITSVKGKAFVTYWPLHRFKVW</sequence>
<protein>
    <recommendedName>
        <fullName evidence="4 7">Signal peptidase I</fullName>
        <ecNumber evidence="4 7">3.4.21.89</ecNumber>
    </recommendedName>
</protein>
<dbReference type="PROSITE" id="PS00760">
    <property type="entry name" value="SPASE_I_2"/>
    <property type="match status" value="1"/>
</dbReference>
<proteinExistence type="inferred from homology"/>
<evidence type="ECO:0000256" key="2">
    <source>
        <dbReference type="ARBA" id="ARBA00004401"/>
    </source>
</evidence>
<evidence type="ECO:0000313" key="10">
    <source>
        <dbReference type="Proteomes" id="UP000515847"/>
    </source>
</evidence>
<dbReference type="GO" id="GO:0004252">
    <property type="term" value="F:serine-type endopeptidase activity"/>
    <property type="evidence" value="ECO:0007669"/>
    <property type="project" value="InterPro"/>
</dbReference>
<evidence type="ECO:0000256" key="1">
    <source>
        <dbReference type="ARBA" id="ARBA00000677"/>
    </source>
</evidence>
<dbReference type="AlphaFoldDB" id="A0A7G6E8U5"/>
<dbReference type="PRINTS" id="PR00727">
    <property type="entry name" value="LEADERPTASE"/>
</dbReference>
<dbReference type="GO" id="GO:0006465">
    <property type="term" value="P:signal peptide processing"/>
    <property type="evidence" value="ECO:0007669"/>
    <property type="project" value="InterPro"/>
</dbReference>
<evidence type="ECO:0000256" key="7">
    <source>
        <dbReference type="RuleBase" id="RU362042"/>
    </source>
</evidence>
<dbReference type="NCBIfam" id="TIGR02227">
    <property type="entry name" value="sigpep_I_bact"/>
    <property type="match status" value="1"/>
</dbReference>
<keyword evidence="7" id="KW-0645">Protease</keyword>
<keyword evidence="7" id="KW-1133">Transmembrane helix</keyword>
<organism evidence="9 10">
    <name type="scientific">Thermanaerosceptrum fracticalcis</name>
    <dbReference type="NCBI Taxonomy" id="1712410"/>
    <lineage>
        <taxon>Bacteria</taxon>
        <taxon>Bacillati</taxon>
        <taxon>Bacillota</taxon>
        <taxon>Clostridia</taxon>
        <taxon>Eubacteriales</taxon>
        <taxon>Peptococcaceae</taxon>
        <taxon>Thermanaerosceptrum</taxon>
    </lineage>
</organism>
<dbReference type="Pfam" id="PF10502">
    <property type="entry name" value="Peptidase_S26"/>
    <property type="match status" value="1"/>
</dbReference>
<accession>A0A7G6E8U5</accession>
<evidence type="ECO:0000256" key="4">
    <source>
        <dbReference type="ARBA" id="ARBA00013208"/>
    </source>
</evidence>
<keyword evidence="7" id="KW-0472">Membrane</keyword>
<comment type="subcellular location">
    <subcellularLocation>
        <location evidence="2">Cell membrane</location>
        <topology evidence="2">Single-pass type II membrane protein</topology>
    </subcellularLocation>
    <subcellularLocation>
        <location evidence="7">Membrane</location>
        <topology evidence="7">Single-pass type II membrane protein</topology>
    </subcellularLocation>
</comment>
<dbReference type="Gene3D" id="2.10.109.10">
    <property type="entry name" value="Umud Fragment, subunit A"/>
    <property type="match status" value="1"/>
</dbReference>